<dbReference type="PATRIC" id="fig|1423766.4.peg.891"/>
<dbReference type="InterPro" id="IPR000182">
    <property type="entry name" value="GNAT_dom"/>
</dbReference>
<evidence type="ECO:0000259" key="1">
    <source>
        <dbReference type="PROSITE" id="PS51186"/>
    </source>
</evidence>
<protein>
    <submittedName>
        <fullName evidence="2">Acetyltransferase, GNAT family</fullName>
    </submittedName>
</protein>
<name>A0A0R1NLT3_9LACO</name>
<comment type="caution">
    <text evidence="2">The sequence shown here is derived from an EMBL/GenBank/DDBJ whole genome shotgun (WGS) entry which is preliminary data.</text>
</comment>
<dbReference type="EMBL" id="AZEB01000017">
    <property type="protein sequence ID" value="KRL21174.1"/>
    <property type="molecule type" value="Genomic_DNA"/>
</dbReference>
<dbReference type="PROSITE" id="PS51186">
    <property type="entry name" value="GNAT"/>
    <property type="match status" value="1"/>
</dbReference>
<dbReference type="AlphaFoldDB" id="A0A0R1NLT3"/>
<dbReference type="Proteomes" id="UP000051439">
    <property type="component" value="Unassembled WGS sequence"/>
</dbReference>
<dbReference type="SUPFAM" id="SSF55729">
    <property type="entry name" value="Acyl-CoA N-acyltransferases (Nat)"/>
    <property type="match status" value="1"/>
</dbReference>
<dbReference type="PANTHER" id="PTHR43415:SF3">
    <property type="entry name" value="GNAT-FAMILY ACETYLTRANSFERASE"/>
    <property type="match status" value="1"/>
</dbReference>
<dbReference type="PANTHER" id="PTHR43415">
    <property type="entry name" value="SPERMIDINE N(1)-ACETYLTRANSFERASE"/>
    <property type="match status" value="1"/>
</dbReference>
<dbReference type="Pfam" id="PF00583">
    <property type="entry name" value="Acetyltransf_1"/>
    <property type="match status" value="1"/>
</dbReference>
<evidence type="ECO:0000313" key="2">
    <source>
        <dbReference type="EMBL" id="KRL21174.1"/>
    </source>
</evidence>
<dbReference type="Gene3D" id="3.40.630.30">
    <property type="match status" value="1"/>
</dbReference>
<feature type="domain" description="N-acetyltransferase" evidence="1">
    <location>
        <begin position="5"/>
        <end position="161"/>
    </location>
</feature>
<proteinExistence type="predicted"/>
<dbReference type="RefSeq" id="WP_008855326.1">
    <property type="nucleotide sequence ID" value="NZ_AZEB01000017.1"/>
</dbReference>
<keyword evidence="2" id="KW-0808">Transferase</keyword>
<dbReference type="InterPro" id="IPR016181">
    <property type="entry name" value="Acyl_CoA_acyltransferase"/>
</dbReference>
<keyword evidence="3" id="KW-1185">Reference proteome</keyword>
<accession>A0A0R1NLT3</accession>
<dbReference type="GO" id="GO:0016747">
    <property type="term" value="F:acyltransferase activity, transferring groups other than amino-acyl groups"/>
    <property type="evidence" value="ECO:0007669"/>
    <property type="project" value="InterPro"/>
</dbReference>
<evidence type="ECO:0000313" key="3">
    <source>
        <dbReference type="Proteomes" id="UP000051439"/>
    </source>
</evidence>
<reference evidence="2 3" key="1">
    <citation type="journal article" date="2015" name="Genome Announc.">
        <title>Expanding the biotechnology potential of lactobacilli through comparative genomics of 213 strains and associated genera.</title>
        <authorList>
            <person name="Sun Z."/>
            <person name="Harris H.M."/>
            <person name="McCann A."/>
            <person name="Guo C."/>
            <person name="Argimon S."/>
            <person name="Zhang W."/>
            <person name="Yang X."/>
            <person name="Jeffery I.B."/>
            <person name="Cooney J.C."/>
            <person name="Kagawa T.F."/>
            <person name="Liu W."/>
            <person name="Song Y."/>
            <person name="Salvetti E."/>
            <person name="Wrobel A."/>
            <person name="Rasinkangas P."/>
            <person name="Parkhill J."/>
            <person name="Rea M.C."/>
            <person name="O'Sullivan O."/>
            <person name="Ritari J."/>
            <person name="Douillard F.P."/>
            <person name="Paul Ross R."/>
            <person name="Yang R."/>
            <person name="Briner A.E."/>
            <person name="Felis G.E."/>
            <person name="de Vos W.M."/>
            <person name="Barrangou R."/>
            <person name="Klaenhammer T.R."/>
            <person name="Caufield P.W."/>
            <person name="Cui Y."/>
            <person name="Zhang H."/>
            <person name="O'Toole P.W."/>
        </authorList>
    </citation>
    <scope>NUCLEOTIDE SEQUENCE [LARGE SCALE GENOMIC DNA]</scope>
    <source>
        <strain evidence="2 3">DSM 19906</strain>
    </source>
</reference>
<sequence length="163" mass="18091">MSDEVTFRLAEPEDAEKVLQLLNTLQQESDTFLVDSDLSEITVEMEAQQIKLINQSCSNLMALAVNDDQLLGIVTVDRINDETGELGVAVLKAFQGVTLGSNLVELAVDWAITYSLLTTLELTVVATNEPAVHIYKKIGFENVMQFLEHDRQVFKMTLDVSGK</sequence>
<gene>
    <name evidence="2" type="ORF">FC98_GL000871</name>
</gene>
<organism evidence="2 3">
    <name type="scientific">Lentilactobacillus kisonensis DSM 19906 = JCM 15041</name>
    <dbReference type="NCBI Taxonomy" id="1423766"/>
    <lineage>
        <taxon>Bacteria</taxon>
        <taxon>Bacillati</taxon>
        <taxon>Bacillota</taxon>
        <taxon>Bacilli</taxon>
        <taxon>Lactobacillales</taxon>
        <taxon>Lactobacillaceae</taxon>
        <taxon>Lentilactobacillus</taxon>
    </lineage>
</organism>